<organism evidence="9 10">
    <name type="scientific">Eumeta variegata</name>
    <name type="common">Bagworm moth</name>
    <name type="synonym">Eumeta japonica</name>
    <dbReference type="NCBI Taxonomy" id="151549"/>
    <lineage>
        <taxon>Eukaryota</taxon>
        <taxon>Metazoa</taxon>
        <taxon>Ecdysozoa</taxon>
        <taxon>Arthropoda</taxon>
        <taxon>Hexapoda</taxon>
        <taxon>Insecta</taxon>
        <taxon>Pterygota</taxon>
        <taxon>Neoptera</taxon>
        <taxon>Endopterygota</taxon>
        <taxon>Lepidoptera</taxon>
        <taxon>Glossata</taxon>
        <taxon>Ditrysia</taxon>
        <taxon>Tineoidea</taxon>
        <taxon>Psychidae</taxon>
        <taxon>Oiketicinae</taxon>
        <taxon>Eumeta</taxon>
    </lineage>
</organism>
<accession>A0A4C1S904</accession>
<feature type="transmembrane region" description="Helical" evidence="8">
    <location>
        <begin position="85"/>
        <end position="109"/>
    </location>
</feature>
<evidence type="ECO:0000256" key="3">
    <source>
        <dbReference type="ARBA" id="ARBA00022475"/>
    </source>
</evidence>
<evidence type="ECO:0000313" key="10">
    <source>
        <dbReference type="Proteomes" id="UP000299102"/>
    </source>
</evidence>
<evidence type="ECO:0000256" key="8">
    <source>
        <dbReference type="SAM" id="Phobius"/>
    </source>
</evidence>
<dbReference type="PANTHER" id="PTHR11923:SF114">
    <property type="entry name" value="FI02050P-RELATED"/>
    <property type="match status" value="1"/>
</dbReference>
<dbReference type="GO" id="GO:0005886">
    <property type="term" value="C:plasma membrane"/>
    <property type="evidence" value="ECO:0007669"/>
    <property type="project" value="UniProtKB-SubCell"/>
</dbReference>
<dbReference type="AlphaFoldDB" id="A0A4C1S904"/>
<dbReference type="InterPro" id="IPR002159">
    <property type="entry name" value="CD36_fam"/>
</dbReference>
<keyword evidence="5 8" id="KW-1133">Transmembrane helix</keyword>
<evidence type="ECO:0000256" key="2">
    <source>
        <dbReference type="ARBA" id="ARBA00010532"/>
    </source>
</evidence>
<evidence type="ECO:0000256" key="4">
    <source>
        <dbReference type="ARBA" id="ARBA00022692"/>
    </source>
</evidence>
<evidence type="ECO:0000256" key="7">
    <source>
        <dbReference type="ARBA" id="ARBA00023180"/>
    </source>
</evidence>
<comment type="caution">
    <text evidence="9">The sequence shown here is derived from an EMBL/GenBank/DDBJ whole genome shotgun (WGS) entry which is preliminary data.</text>
</comment>
<dbReference type="GO" id="GO:0005737">
    <property type="term" value="C:cytoplasm"/>
    <property type="evidence" value="ECO:0007669"/>
    <property type="project" value="TreeGrafter"/>
</dbReference>
<protein>
    <submittedName>
        <fullName evidence="9">Protein croquemort</fullName>
    </submittedName>
</protein>
<gene>
    <name evidence="9" type="primary">crq</name>
    <name evidence="9" type="ORF">EVAR_184_1</name>
</gene>
<keyword evidence="3" id="KW-1003">Cell membrane</keyword>
<keyword evidence="4 8" id="KW-0812">Transmembrane</keyword>
<evidence type="ECO:0000256" key="6">
    <source>
        <dbReference type="ARBA" id="ARBA00023136"/>
    </source>
</evidence>
<dbReference type="EMBL" id="BGZK01000001">
    <property type="protein sequence ID" value="GBO98653.1"/>
    <property type="molecule type" value="Genomic_DNA"/>
</dbReference>
<evidence type="ECO:0000313" key="9">
    <source>
        <dbReference type="EMBL" id="GBO98653.1"/>
    </source>
</evidence>
<reference evidence="9 10" key="1">
    <citation type="journal article" date="2019" name="Commun. Biol.">
        <title>The bagworm genome reveals a unique fibroin gene that provides high tensile strength.</title>
        <authorList>
            <person name="Kono N."/>
            <person name="Nakamura H."/>
            <person name="Ohtoshi R."/>
            <person name="Tomita M."/>
            <person name="Numata K."/>
            <person name="Arakawa K."/>
        </authorList>
    </citation>
    <scope>NUCLEOTIDE SEQUENCE [LARGE SCALE GENOMIC DNA]</scope>
</reference>
<dbReference type="OrthoDB" id="514335at2759"/>
<evidence type="ECO:0000256" key="1">
    <source>
        <dbReference type="ARBA" id="ARBA00004236"/>
    </source>
</evidence>
<comment type="subcellular location">
    <subcellularLocation>
        <location evidence="1">Cell membrane</location>
    </subcellularLocation>
</comment>
<dbReference type="PRINTS" id="PR01609">
    <property type="entry name" value="CD36FAMILY"/>
</dbReference>
<dbReference type="GO" id="GO:0005044">
    <property type="term" value="F:scavenger receptor activity"/>
    <property type="evidence" value="ECO:0007669"/>
    <property type="project" value="TreeGrafter"/>
</dbReference>
<name>A0A4C1S904_EUMVA</name>
<comment type="similarity">
    <text evidence="2">Belongs to the CD36 family.</text>
</comment>
<sequence length="651" mass="74394">MEPEGELVWLHNLTRRKGSCQTATERERPHKVVTRDNEVTYHIERSSKMMQKIVHIDRLAKYSGVDVFVLRKRVELMSPPWRGGLLLGFGASFVVVGAIMIVLWPSLFFSELKKRMVLTNGSMSYDIWRETPIPMYLECFMFNITNAHEILEGNGDVKPKVEQLGPYTFRETHTKVNITWNKNSTVSYYNQRWWHFEPEMSNGSLSDVITSLNPVVATVTYVLRYSRPLTIFAVNAFLLWRHEHMFIKANVSDWLFDGINDSLLEIAHKFPELGFDVPYDKFGWFYERNGSATFDGQFLINTGAEDFSRLGDVQKWHGTNRTHYEGECGAVKGSTGELWAPEMGQPEITLFASELCTWKVQRDISHFAALVARHRCYAIPPRCTHCRRHNVAGWPPTTYMYLAKDSEISVEGIDGVRYATNLSTFDNGHHYPSMACYCNGDYEGDCLPPGALNVSLCRFGAPAFVSQPHFFNADPIYVQKVDGLDPKPEHRFSVGLEMFTGMPLQLAAQLQINFFVRRVKGFTIINKLPPDTLVPMFWFRRKVHVTPEYVALARRALNIRYGTMNGLYALTGLQNEKKLISFDKPTDGGYLPYLALTVRQEKDPSASYMQAHTIGNYALACCNVLRDDEASLRMPHRPVARRSVSISYFSS</sequence>
<keyword evidence="7" id="KW-0325">Glycoprotein</keyword>
<proteinExistence type="inferred from homology"/>
<dbReference type="Pfam" id="PF01130">
    <property type="entry name" value="CD36"/>
    <property type="match status" value="2"/>
</dbReference>
<dbReference type="STRING" id="151549.A0A4C1S904"/>
<evidence type="ECO:0000256" key="5">
    <source>
        <dbReference type="ARBA" id="ARBA00022989"/>
    </source>
</evidence>
<keyword evidence="6 8" id="KW-0472">Membrane</keyword>
<dbReference type="Proteomes" id="UP000299102">
    <property type="component" value="Unassembled WGS sequence"/>
</dbReference>
<dbReference type="PANTHER" id="PTHR11923">
    <property type="entry name" value="SCAVENGER RECEPTOR CLASS B TYPE-1 SR-B1"/>
    <property type="match status" value="1"/>
</dbReference>
<keyword evidence="10" id="KW-1185">Reference proteome</keyword>